<dbReference type="KEGG" id="mmx:MmarC6_0125"/>
<keyword evidence="1" id="KW-1133">Transmembrane helix</keyword>
<feature type="transmembrane region" description="Helical" evidence="1">
    <location>
        <begin position="21"/>
        <end position="41"/>
    </location>
</feature>
<dbReference type="AlphaFoldDB" id="A9A7K1"/>
<dbReference type="HOGENOM" id="CLU_2820896_0_0_2"/>
<proteinExistence type="predicted"/>
<evidence type="ECO:0000256" key="1">
    <source>
        <dbReference type="SAM" id="Phobius"/>
    </source>
</evidence>
<reference evidence="2" key="1">
    <citation type="submission" date="2007-10" db="EMBL/GenBank/DDBJ databases">
        <title>Complete sequence of Methanococcus maripaludis C6.</title>
        <authorList>
            <consortium name="US DOE Joint Genome Institute"/>
            <person name="Copeland A."/>
            <person name="Lucas S."/>
            <person name="Lapidus A."/>
            <person name="Barry K."/>
            <person name="Glavina del Rio T."/>
            <person name="Dalin E."/>
            <person name="Tice H."/>
            <person name="Pitluck S."/>
            <person name="Clum A."/>
            <person name="Schmutz J."/>
            <person name="Larimer F."/>
            <person name="Land M."/>
            <person name="Hauser L."/>
            <person name="Kyrpides N."/>
            <person name="Mikhailova N."/>
            <person name="Sieprawska-Lupa M."/>
            <person name="Whitman W.B."/>
            <person name="Richardson P."/>
        </authorList>
    </citation>
    <scope>NUCLEOTIDE SEQUENCE [LARGE SCALE GENOMIC DNA]</scope>
    <source>
        <strain evidence="2">C6</strain>
    </source>
</reference>
<accession>A9A7K1</accession>
<name>A9A7K1_METM6</name>
<dbReference type="STRING" id="444158.MmarC6_0125"/>
<keyword evidence="1" id="KW-0472">Membrane</keyword>
<sequence>MILLNLVKNLIKSKKGELNPILGILMGFVLIFLSLFTLKFIKVASTDPDGAVDMLLDGINSIFDIL</sequence>
<organism evidence="2">
    <name type="scientific">Methanococcus maripaludis (strain C6 / ATCC BAA-1332)</name>
    <dbReference type="NCBI Taxonomy" id="444158"/>
    <lineage>
        <taxon>Archaea</taxon>
        <taxon>Methanobacteriati</taxon>
        <taxon>Methanobacteriota</taxon>
        <taxon>Methanomada group</taxon>
        <taxon>Methanococci</taxon>
        <taxon>Methanococcales</taxon>
        <taxon>Methanococcaceae</taxon>
        <taxon>Methanococcus</taxon>
    </lineage>
</organism>
<dbReference type="EMBL" id="CP000867">
    <property type="protein sequence ID" value="ABX00949.1"/>
    <property type="molecule type" value="Genomic_DNA"/>
</dbReference>
<keyword evidence="1" id="KW-0812">Transmembrane</keyword>
<evidence type="ECO:0000313" key="2">
    <source>
        <dbReference type="EMBL" id="ABX00949.1"/>
    </source>
</evidence>
<protein>
    <submittedName>
        <fullName evidence="2">Uncharacterized protein</fullName>
    </submittedName>
</protein>
<gene>
    <name evidence="2" type="ordered locus">MmarC6_0125</name>
</gene>